<keyword evidence="2" id="KW-1185">Reference proteome</keyword>
<name>A0A5Q0BG77_9GAMM</name>
<dbReference type="KEGG" id="mmob:F6R98_05390"/>
<proteinExistence type="predicted"/>
<accession>A0A5Q0BG77</accession>
<protein>
    <submittedName>
        <fullName evidence="1">Uncharacterized protein</fullName>
    </submittedName>
</protein>
<evidence type="ECO:0000313" key="2">
    <source>
        <dbReference type="Proteomes" id="UP000325755"/>
    </source>
</evidence>
<dbReference type="InterPro" id="IPR043773">
    <property type="entry name" value="JetA"/>
</dbReference>
<reference evidence="1 2" key="1">
    <citation type="submission" date="2019-09" db="EMBL/GenBank/DDBJ databases">
        <title>Ecophysiology of the spiral-shaped methanotroph Methylospira mobilis as revealed by the complete genome sequence.</title>
        <authorList>
            <person name="Oshkin I.Y."/>
            <person name="Dedysh S.N."/>
            <person name="Miroshnikov K."/>
            <person name="Danilova O.V."/>
            <person name="Hakobyan A."/>
            <person name="Liesack W."/>
        </authorList>
    </citation>
    <scope>NUCLEOTIDE SEQUENCE [LARGE SCALE GENOMIC DNA]</scope>
    <source>
        <strain evidence="1 2">Shm1</strain>
    </source>
</reference>
<dbReference type="AlphaFoldDB" id="A0A5Q0BG77"/>
<dbReference type="InParanoid" id="A0A5Q0BG77"/>
<organism evidence="1 2">
    <name type="scientific">Candidatus Methylospira mobilis</name>
    <dbReference type="NCBI Taxonomy" id="1808979"/>
    <lineage>
        <taxon>Bacteria</taxon>
        <taxon>Pseudomonadati</taxon>
        <taxon>Pseudomonadota</taxon>
        <taxon>Gammaproteobacteria</taxon>
        <taxon>Methylococcales</taxon>
        <taxon>Methylococcaceae</taxon>
        <taxon>Candidatus Methylospira</taxon>
    </lineage>
</organism>
<dbReference type="Proteomes" id="UP000325755">
    <property type="component" value="Chromosome"/>
</dbReference>
<sequence>MVDLFQRIPDTLFLPLSGPNRHVYGRLLVDLYPLFFEQMHADVFPSAQVVRAELDELLMRMAVVDLALEDEFDANAEGAQTEAGLAQRVYRRLRNSGWLEEEIDGYRVRVSVRPAVATLWASLMEVARPEKVFYGGMVLSILNNVQRAVEDPQSQALAFRQAVTEARRFSQHLNAMIYGLKGLLGALAEISDHRQILGHFFDDFVERFLVADYKKLKTRNNPFRFRYDILARVRELEHDLERKQQLVAAYQEQTGLSDSEEAWQTLDQDIAVLRSVFEQVDDHLALVDLYRGRVEQKVADTVRYLDRSQPGMAQRLAGALQQLAPRVGCLEDNDEGLQWLPLLDAAPLSIYGLRAPSAPRKPPEPHLLSRQAIDPAVLEKQRAMRAYMDRRRIDPRRIEIYLDTHMKDAERLSSEQLPIADVEDFIAFTHLRHLNYLPGAERLRRRYRVERLDETMENAYLRCPRFVVHRTALEQNTDAT</sequence>
<gene>
    <name evidence="1" type="ORF">F6R98_05390</name>
</gene>
<evidence type="ECO:0000313" key="1">
    <source>
        <dbReference type="EMBL" id="QFY42132.1"/>
    </source>
</evidence>
<dbReference type="RefSeq" id="WP_153248114.1">
    <property type="nucleotide sequence ID" value="NZ_CP044205.1"/>
</dbReference>
<dbReference type="OrthoDB" id="8038184at2"/>
<dbReference type="Pfam" id="PF18982">
    <property type="entry name" value="JetA"/>
    <property type="match status" value="1"/>
</dbReference>
<dbReference type="EMBL" id="CP044205">
    <property type="protein sequence ID" value="QFY42132.1"/>
    <property type="molecule type" value="Genomic_DNA"/>
</dbReference>